<sequence length="190" mass="21649">MVDPRAGLNFVDPTGGSDPTETLTQEYVRAREEFDPIFYVIGLVAFVLLYWVINRDKKPAAETKKLQEEAVAAGDPKKTFFTRGQLWEEYNGKGPSKKVYLACNDTVFDVTESPHYCEGGGYAAFAGRDVSMACAFHSTEEKYLQMPYDSETARLKIDQEQNLMMFYMNFCKKYKIVGKLAKEEEPKKTQ</sequence>
<keyword evidence="1" id="KW-0472">Membrane</keyword>
<feature type="transmembrane region" description="Helical" evidence="1">
    <location>
        <begin position="36"/>
        <end position="53"/>
    </location>
</feature>
<dbReference type="SUPFAM" id="SSF55856">
    <property type="entry name" value="Cytochrome b5-like heme/steroid binding domain"/>
    <property type="match status" value="1"/>
</dbReference>
<keyword evidence="1" id="KW-1133">Transmembrane helix</keyword>
<evidence type="ECO:0008006" key="4">
    <source>
        <dbReference type="Google" id="ProtNLM"/>
    </source>
</evidence>
<gene>
    <name evidence="2" type="ORF">FGO68_gene253</name>
</gene>
<keyword evidence="3" id="KW-1185">Reference proteome</keyword>
<dbReference type="EMBL" id="RRYP01022037">
    <property type="protein sequence ID" value="TNV72506.1"/>
    <property type="molecule type" value="Genomic_DNA"/>
</dbReference>
<dbReference type="AlphaFoldDB" id="A0A8J8ND24"/>
<dbReference type="GO" id="GO:0016020">
    <property type="term" value="C:membrane"/>
    <property type="evidence" value="ECO:0007669"/>
    <property type="project" value="TreeGrafter"/>
</dbReference>
<dbReference type="InterPro" id="IPR050577">
    <property type="entry name" value="MAPR/NEUFC/NENF-like"/>
</dbReference>
<dbReference type="PANTHER" id="PTHR10281">
    <property type="entry name" value="MEMBRANE-ASSOCIATED PROGESTERONE RECEPTOR COMPONENT-RELATED"/>
    <property type="match status" value="1"/>
</dbReference>
<evidence type="ECO:0000313" key="2">
    <source>
        <dbReference type="EMBL" id="TNV72506.1"/>
    </source>
</evidence>
<dbReference type="Gene3D" id="3.10.120.10">
    <property type="entry name" value="Cytochrome b5-like heme/steroid binding domain"/>
    <property type="match status" value="1"/>
</dbReference>
<accession>A0A8J8ND24</accession>
<keyword evidence="1" id="KW-0812">Transmembrane</keyword>
<dbReference type="GO" id="GO:0012505">
    <property type="term" value="C:endomembrane system"/>
    <property type="evidence" value="ECO:0007669"/>
    <property type="project" value="TreeGrafter"/>
</dbReference>
<dbReference type="InterPro" id="IPR036400">
    <property type="entry name" value="Cyt_B5-like_heme/steroid_sf"/>
</dbReference>
<name>A0A8J8ND24_HALGN</name>
<reference evidence="2" key="1">
    <citation type="submission" date="2019-06" db="EMBL/GenBank/DDBJ databases">
        <authorList>
            <person name="Zheng W."/>
        </authorList>
    </citation>
    <scope>NUCLEOTIDE SEQUENCE</scope>
    <source>
        <strain evidence="2">QDHG01</strain>
    </source>
</reference>
<evidence type="ECO:0000256" key="1">
    <source>
        <dbReference type="SAM" id="Phobius"/>
    </source>
</evidence>
<evidence type="ECO:0000313" key="3">
    <source>
        <dbReference type="Proteomes" id="UP000785679"/>
    </source>
</evidence>
<dbReference type="PANTHER" id="PTHR10281:SF76">
    <property type="entry name" value="CALCUTTA CUP-RELATED"/>
    <property type="match status" value="1"/>
</dbReference>
<dbReference type="Proteomes" id="UP000785679">
    <property type="component" value="Unassembled WGS sequence"/>
</dbReference>
<organism evidence="2 3">
    <name type="scientific">Halteria grandinella</name>
    <dbReference type="NCBI Taxonomy" id="5974"/>
    <lineage>
        <taxon>Eukaryota</taxon>
        <taxon>Sar</taxon>
        <taxon>Alveolata</taxon>
        <taxon>Ciliophora</taxon>
        <taxon>Intramacronucleata</taxon>
        <taxon>Spirotrichea</taxon>
        <taxon>Stichotrichia</taxon>
        <taxon>Sporadotrichida</taxon>
        <taxon>Halteriidae</taxon>
        <taxon>Halteria</taxon>
    </lineage>
</organism>
<protein>
    <recommendedName>
        <fullName evidence="4">Cytochrome b5 heme-binding domain-containing protein</fullName>
    </recommendedName>
</protein>
<comment type="caution">
    <text evidence="2">The sequence shown here is derived from an EMBL/GenBank/DDBJ whole genome shotgun (WGS) entry which is preliminary data.</text>
</comment>
<dbReference type="OrthoDB" id="308934at2759"/>
<proteinExistence type="predicted"/>